<evidence type="ECO:0000256" key="4">
    <source>
        <dbReference type="ARBA" id="ARBA00022892"/>
    </source>
</evidence>
<dbReference type="GO" id="GO:0070971">
    <property type="term" value="C:endoplasmic reticulum exit site"/>
    <property type="evidence" value="ECO:0007669"/>
    <property type="project" value="TreeGrafter"/>
</dbReference>
<sequence length="825" mass="84826">MSPDIPGSRSVKTINRSGWVEDHVLTLVSSCVVNQRGFANTCGVPLGAHMDFQPPAVLGLPRIGPNRPPLRCNGCSAFLNVYCKTNLPKGVWKCNMCGTVNIHKDRMGEATEVSAFPELCSEAVEYVAPLPLSHPISLPSSPSSPPSSPPNPNQTRPAPHLVFAVDTSLESRDLQAVREALLDNLRNPSLDPTTLVSLVTFDGCVAVHNLGVQRCSHVLPASAGGAVPLSLDLQSAVQQLLDRHCVATAARRAGAAGATAAAAVAGGGVLVSEAGFCASHLPGVLSGLRTVQSDVPVRARASRVIVLAGGPPTRGPGAVPLELLDQAVSEKGRGAENRLMAAALDVGAALGDMAAKIGVAVDIFTSVPTGINARLLTAISHGCGGEFMPQNTHTLPHVEVAVEVEVEVEVEAGRCASLRLEVTRDLTEVPSLLLQVALHFVDPVARCRVVRVVTRRIAVVESRVEFLRGVNPVAAAALLGKRAALDAKKAGAFRDARKAEEARYLLAAQLALVATRCGQEGQASRGVLGFGGRKSWQWPAELMPLAYALYHMQRGPLLGPPAPPPPGTFPAAAHSHLHSLWDSDARLANLNALLRTAWGDAYRAMSPKLYVVLPSSGGGGGGNRASAPAQTPQLVALPCVSLAAVMARTAPLLLDVGTAVLVSPTEEPGHVHGDADGDGGGSGGLTPALLAAAMAAVAASSSSATAAMGPQGAVAAASAAAVSRFPVPSVVFTPGAQAGGGALAKRLIPVHLDSYPDQCMQHPQLQQLGLAVAAQLSKQLTEGAAATAAAAAAGLPPAQAKQAAAAAASFVEWCRTVQVRPFPVQ</sequence>
<accession>D8UEJ2</accession>
<dbReference type="GeneID" id="9622822"/>
<evidence type="ECO:0000256" key="8">
    <source>
        <dbReference type="SAM" id="MobiDB-lite"/>
    </source>
</evidence>
<dbReference type="PANTHER" id="PTHR11141">
    <property type="entry name" value="PROTEIN TRANSPORT PROTEIN SEC23"/>
    <property type="match status" value="1"/>
</dbReference>
<dbReference type="SUPFAM" id="SSF53300">
    <property type="entry name" value="vWA-like"/>
    <property type="match status" value="1"/>
</dbReference>
<feature type="domain" description="Zinc finger Sec23/Sec24-type" evidence="9">
    <location>
        <begin position="69"/>
        <end position="101"/>
    </location>
</feature>
<keyword evidence="7" id="KW-0813">Transport</keyword>
<dbReference type="InterPro" id="IPR006895">
    <property type="entry name" value="Znf_Sec23_Sec24"/>
</dbReference>
<protein>
    <recommendedName>
        <fullName evidence="7">Protein transport protein SEC23</fullName>
    </recommendedName>
</protein>
<dbReference type="RefSeq" id="XP_002957090.1">
    <property type="nucleotide sequence ID" value="XM_002957044.1"/>
</dbReference>
<dbReference type="Pfam" id="PF04811">
    <property type="entry name" value="Sec23_trunk"/>
    <property type="match status" value="1"/>
</dbReference>
<dbReference type="Gene3D" id="3.40.50.410">
    <property type="entry name" value="von Willebrand factor, type A domain"/>
    <property type="match status" value="1"/>
</dbReference>
<dbReference type="GO" id="GO:0005789">
    <property type="term" value="C:endoplasmic reticulum membrane"/>
    <property type="evidence" value="ECO:0007669"/>
    <property type="project" value="UniProtKB-SubCell"/>
</dbReference>
<evidence type="ECO:0000256" key="1">
    <source>
        <dbReference type="ARBA" id="ARBA00022723"/>
    </source>
</evidence>
<evidence type="ECO:0000256" key="2">
    <source>
        <dbReference type="ARBA" id="ARBA00022824"/>
    </source>
</evidence>
<dbReference type="EMBL" id="GL378389">
    <property type="protein sequence ID" value="EFJ41892.1"/>
    <property type="molecule type" value="Genomic_DNA"/>
</dbReference>
<keyword evidence="6 7" id="KW-0968">Cytoplasmic vesicle</keyword>
<keyword evidence="7" id="KW-0653">Protein transport</keyword>
<keyword evidence="4 7" id="KW-0931">ER-Golgi transport</keyword>
<comment type="subcellular location">
    <subcellularLocation>
        <location evidence="7">Cytoplasmic vesicle</location>
        <location evidence="7">COPII-coated vesicle membrane</location>
        <topology evidence="7">Peripheral membrane protein</topology>
        <orientation evidence="7">Cytoplasmic side</orientation>
    </subcellularLocation>
    <subcellularLocation>
        <location evidence="7">Endoplasmic reticulum membrane</location>
        <topology evidence="7">Peripheral membrane protein</topology>
        <orientation evidence="7">Cytoplasmic side</orientation>
    </subcellularLocation>
</comment>
<dbReference type="InterPro" id="IPR037364">
    <property type="entry name" value="Sec23"/>
</dbReference>
<dbReference type="GO" id="GO:0030127">
    <property type="term" value="C:COPII vesicle coat"/>
    <property type="evidence" value="ECO:0007669"/>
    <property type="project" value="InterPro"/>
</dbReference>
<keyword evidence="3 7" id="KW-0862">Zinc</keyword>
<comment type="function">
    <text evidence="7">Component of the coat protein complex II (COPII) which promotes the formation of transport vesicles from the endoplasmic reticulum (ER). The coat has two main functions, the physical deformation of the endoplasmic reticulum membrane into vesicles and the selection of cargo molecules.</text>
</comment>
<dbReference type="Proteomes" id="UP000001058">
    <property type="component" value="Unassembled WGS sequence"/>
</dbReference>
<dbReference type="GO" id="GO:0006886">
    <property type="term" value="P:intracellular protein transport"/>
    <property type="evidence" value="ECO:0007669"/>
    <property type="project" value="InterPro"/>
</dbReference>
<keyword evidence="2 7" id="KW-0256">Endoplasmic reticulum</keyword>
<keyword evidence="1 7" id="KW-0479">Metal-binding</keyword>
<evidence type="ECO:0000256" key="3">
    <source>
        <dbReference type="ARBA" id="ARBA00022833"/>
    </source>
</evidence>
<dbReference type="AlphaFoldDB" id="D8UEJ2"/>
<dbReference type="InterPro" id="IPR036465">
    <property type="entry name" value="vWFA_dom_sf"/>
</dbReference>
<organism evidence="12">
    <name type="scientific">Volvox carteri f. nagariensis</name>
    <dbReference type="NCBI Taxonomy" id="3068"/>
    <lineage>
        <taxon>Eukaryota</taxon>
        <taxon>Viridiplantae</taxon>
        <taxon>Chlorophyta</taxon>
        <taxon>core chlorophytes</taxon>
        <taxon>Chlorophyceae</taxon>
        <taxon>CS clade</taxon>
        <taxon>Chlamydomonadales</taxon>
        <taxon>Volvocaceae</taxon>
        <taxon>Volvox</taxon>
    </lineage>
</organism>
<evidence type="ECO:0000313" key="12">
    <source>
        <dbReference type="Proteomes" id="UP000001058"/>
    </source>
</evidence>
<name>D8UEJ2_VOLCA</name>
<dbReference type="Pfam" id="PF04810">
    <property type="entry name" value="zf-Sec23_Sec24"/>
    <property type="match status" value="1"/>
</dbReference>
<evidence type="ECO:0000256" key="7">
    <source>
        <dbReference type="RuleBase" id="RU365030"/>
    </source>
</evidence>
<dbReference type="PANTHER" id="PTHR11141:SF6">
    <property type="entry name" value="PROTEIN TRANSPORT PROTEIN SEC23 A"/>
    <property type="match status" value="1"/>
</dbReference>
<dbReference type="Gene3D" id="2.30.30.380">
    <property type="entry name" value="Zn-finger domain of Sec23/24"/>
    <property type="match status" value="1"/>
</dbReference>
<dbReference type="InParanoid" id="D8UEJ2"/>
<keyword evidence="7" id="KW-0963">Cytoplasm</keyword>
<dbReference type="InterPro" id="IPR006896">
    <property type="entry name" value="Sec23/24_trunk_dom"/>
</dbReference>
<evidence type="ECO:0000256" key="6">
    <source>
        <dbReference type="ARBA" id="ARBA00023329"/>
    </source>
</evidence>
<feature type="region of interest" description="Disordered" evidence="8">
    <location>
        <begin position="137"/>
        <end position="158"/>
    </location>
</feature>
<keyword evidence="12" id="KW-1185">Reference proteome</keyword>
<evidence type="ECO:0000256" key="5">
    <source>
        <dbReference type="ARBA" id="ARBA00023136"/>
    </source>
</evidence>
<evidence type="ECO:0000313" key="11">
    <source>
        <dbReference type="EMBL" id="EFJ41892.1"/>
    </source>
</evidence>
<dbReference type="KEGG" id="vcn:VOLCADRAFT_98134"/>
<feature type="compositionally biased region" description="Pro residues" evidence="8">
    <location>
        <begin position="142"/>
        <end position="152"/>
    </location>
</feature>
<dbReference type="OrthoDB" id="537162at2759"/>
<dbReference type="GO" id="GO:0008270">
    <property type="term" value="F:zinc ion binding"/>
    <property type="evidence" value="ECO:0007669"/>
    <property type="project" value="InterPro"/>
</dbReference>
<feature type="domain" description="Sec23/Sec24 trunk" evidence="10">
    <location>
        <begin position="158"/>
        <end position="213"/>
    </location>
</feature>
<gene>
    <name evidence="11" type="ORF">VOLCADRAFT_98134</name>
</gene>
<dbReference type="InterPro" id="IPR036174">
    <property type="entry name" value="Znf_Sec23_Sec24_sf"/>
</dbReference>
<dbReference type="STRING" id="3068.D8UEJ2"/>
<evidence type="ECO:0000259" key="9">
    <source>
        <dbReference type="Pfam" id="PF04810"/>
    </source>
</evidence>
<comment type="similarity">
    <text evidence="7">Belongs to the SEC23/SEC24 family. SEC23 subfamily.</text>
</comment>
<evidence type="ECO:0000259" key="10">
    <source>
        <dbReference type="Pfam" id="PF04811"/>
    </source>
</evidence>
<dbReference type="GO" id="GO:0090110">
    <property type="term" value="P:COPII-coated vesicle cargo loading"/>
    <property type="evidence" value="ECO:0007669"/>
    <property type="project" value="TreeGrafter"/>
</dbReference>
<keyword evidence="5 7" id="KW-0472">Membrane</keyword>
<dbReference type="SUPFAM" id="SSF82919">
    <property type="entry name" value="Zn-finger domain of Sec23/24"/>
    <property type="match status" value="1"/>
</dbReference>
<proteinExistence type="inferred from homology"/>
<reference evidence="11 12" key="1">
    <citation type="journal article" date="2010" name="Science">
        <title>Genomic analysis of organismal complexity in the multicellular green alga Volvox carteri.</title>
        <authorList>
            <person name="Prochnik S.E."/>
            <person name="Umen J."/>
            <person name="Nedelcu A.M."/>
            <person name="Hallmann A."/>
            <person name="Miller S.M."/>
            <person name="Nishii I."/>
            <person name="Ferris P."/>
            <person name="Kuo A."/>
            <person name="Mitros T."/>
            <person name="Fritz-Laylin L.K."/>
            <person name="Hellsten U."/>
            <person name="Chapman J."/>
            <person name="Simakov O."/>
            <person name="Rensing S.A."/>
            <person name="Terry A."/>
            <person name="Pangilinan J."/>
            <person name="Kapitonov V."/>
            <person name="Jurka J."/>
            <person name="Salamov A."/>
            <person name="Shapiro H."/>
            <person name="Schmutz J."/>
            <person name="Grimwood J."/>
            <person name="Lindquist E."/>
            <person name="Lucas S."/>
            <person name="Grigoriev I.V."/>
            <person name="Schmitt R."/>
            <person name="Kirk D."/>
            <person name="Rokhsar D.S."/>
        </authorList>
    </citation>
    <scope>NUCLEOTIDE SEQUENCE [LARGE SCALE GENOMIC DNA]</scope>
    <source>
        <strain evidence="12">f. Nagariensis / Eve</strain>
    </source>
</reference>
<dbReference type="eggNOG" id="KOG1986">
    <property type="taxonomic scope" value="Eukaryota"/>
</dbReference>
<dbReference type="GO" id="GO:0005096">
    <property type="term" value="F:GTPase activator activity"/>
    <property type="evidence" value="ECO:0007669"/>
    <property type="project" value="TreeGrafter"/>
</dbReference>